<proteinExistence type="predicted"/>
<sequence length="230" mass="26120">MVSELKSRKLKSADSELVNSDGKNRYDLESNPVINFVHLLLELDKTITLKCSICASSDSSRTIGYLRCFFQFLEISGHGVPWISIPLALMCYSDDQWLNELLLNLLAGIFLDLLVSFILKAAVRRPRPPVNQNDMFFAVSVDNKFSFPSGHCTRVGMLAYFFIANLNLTMFQMALYLLWTIGIAASRLCLGRHYISDVTCGILIGLLQGMFIQYSWIPLDNLYYLKTYIT</sequence>
<dbReference type="SUPFAM" id="SSF48317">
    <property type="entry name" value="Acid phosphatase/Vanadium-dependent haloperoxidase"/>
    <property type="match status" value="1"/>
</dbReference>
<feature type="transmembrane region" description="Helical" evidence="1">
    <location>
        <begin position="157"/>
        <end position="182"/>
    </location>
</feature>
<dbReference type="InterPro" id="IPR000326">
    <property type="entry name" value="PAP2/HPO"/>
</dbReference>
<evidence type="ECO:0000313" key="3">
    <source>
        <dbReference type="Proteomes" id="UP000694845"/>
    </source>
</evidence>
<evidence type="ECO:0000259" key="2">
    <source>
        <dbReference type="SMART" id="SM00014"/>
    </source>
</evidence>
<dbReference type="SMART" id="SM00014">
    <property type="entry name" value="acidPPc"/>
    <property type="match status" value="1"/>
</dbReference>
<dbReference type="Proteomes" id="UP000694845">
    <property type="component" value="Unplaced"/>
</dbReference>
<keyword evidence="1" id="KW-0812">Transmembrane</keyword>
<dbReference type="OMA" id="YCQYSLV"/>
<organism evidence="3 4">
    <name type="scientific">Acanthaster planci</name>
    <name type="common">Crown-of-thorns starfish</name>
    <dbReference type="NCBI Taxonomy" id="133434"/>
    <lineage>
        <taxon>Eukaryota</taxon>
        <taxon>Metazoa</taxon>
        <taxon>Echinodermata</taxon>
        <taxon>Eleutherozoa</taxon>
        <taxon>Asterozoa</taxon>
        <taxon>Asteroidea</taxon>
        <taxon>Valvatacea</taxon>
        <taxon>Valvatida</taxon>
        <taxon>Acanthasteridae</taxon>
        <taxon>Acanthaster</taxon>
    </lineage>
</organism>
<keyword evidence="1" id="KW-0472">Membrane</keyword>
<feature type="domain" description="Phosphatidic acid phosphatase type 2/haloperoxidase" evidence="2">
    <location>
        <begin position="100"/>
        <end position="213"/>
    </location>
</feature>
<dbReference type="KEGG" id="aplc:110976307"/>
<name>A0A8B7XY16_ACAPL</name>
<dbReference type="GeneID" id="110976307"/>
<dbReference type="PANTHER" id="PTHR14969:SF13">
    <property type="entry name" value="AT30094P"/>
    <property type="match status" value="1"/>
</dbReference>
<dbReference type="OrthoDB" id="10266771at2759"/>
<dbReference type="GO" id="GO:0042392">
    <property type="term" value="F:sphingosine-1-phosphate phosphatase activity"/>
    <property type="evidence" value="ECO:0007669"/>
    <property type="project" value="TreeGrafter"/>
</dbReference>
<gene>
    <name evidence="4" type="primary">LOC110976307</name>
</gene>
<dbReference type="AlphaFoldDB" id="A0A8B7XY16"/>
<keyword evidence="3" id="KW-1185">Reference proteome</keyword>
<feature type="transmembrane region" description="Helical" evidence="1">
    <location>
        <begin position="101"/>
        <end position="123"/>
    </location>
</feature>
<evidence type="ECO:0000256" key="1">
    <source>
        <dbReference type="SAM" id="Phobius"/>
    </source>
</evidence>
<dbReference type="InterPro" id="IPR036938">
    <property type="entry name" value="PAP2/HPO_sf"/>
</dbReference>
<dbReference type="Pfam" id="PF01569">
    <property type="entry name" value="PAP2"/>
    <property type="match status" value="1"/>
</dbReference>
<evidence type="ECO:0000313" key="4">
    <source>
        <dbReference type="RefSeq" id="XP_022085152.1"/>
    </source>
</evidence>
<feature type="transmembrane region" description="Helical" evidence="1">
    <location>
        <begin position="194"/>
        <end position="217"/>
    </location>
</feature>
<protein>
    <submittedName>
        <fullName evidence="4">Phospholipid phosphatase 6-like</fullName>
    </submittedName>
</protein>
<reference evidence="4" key="1">
    <citation type="submission" date="2025-08" db="UniProtKB">
        <authorList>
            <consortium name="RefSeq"/>
        </authorList>
    </citation>
    <scope>IDENTIFICATION</scope>
</reference>
<accession>A0A8B7XY16</accession>
<dbReference type="PANTHER" id="PTHR14969">
    <property type="entry name" value="SPHINGOSINE-1-PHOSPHATE PHOSPHOHYDROLASE"/>
    <property type="match status" value="1"/>
</dbReference>
<dbReference type="Gene3D" id="1.20.144.10">
    <property type="entry name" value="Phosphatidic acid phosphatase type 2/haloperoxidase"/>
    <property type="match status" value="1"/>
</dbReference>
<dbReference type="RefSeq" id="XP_022085152.1">
    <property type="nucleotide sequence ID" value="XM_022229460.1"/>
</dbReference>
<keyword evidence="1" id="KW-1133">Transmembrane helix</keyword>